<dbReference type="SUPFAM" id="SSF49863">
    <property type="entry name" value="Hyaluronate lyase-like, C-terminal domain"/>
    <property type="match status" value="1"/>
</dbReference>
<evidence type="ECO:0000313" key="9">
    <source>
        <dbReference type="EMBL" id="KEP47815.1"/>
    </source>
</evidence>
<dbReference type="InterPro" id="IPR003159">
    <property type="entry name" value="Lyase_8_central_dom"/>
</dbReference>
<dbReference type="GO" id="GO:0005975">
    <property type="term" value="P:carbohydrate metabolic process"/>
    <property type="evidence" value="ECO:0007669"/>
    <property type="project" value="InterPro"/>
</dbReference>
<dbReference type="Gene3D" id="2.70.98.10">
    <property type="match status" value="1"/>
</dbReference>
<dbReference type="GO" id="GO:0005576">
    <property type="term" value="C:extracellular region"/>
    <property type="evidence" value="ECO:0007669"/>
    <property type="project" value="InterPro"/>
</dbReference>
<dbReference type="GO" id="GO:0030246">
    <property type="term" value="F:carbohydrate binding"/>
    <property type="evidence" value="ECO:0007669"/>
    <property type="project" value="InterPro"/>
</dbReference>
<dbReference type="EMBL" id="AZST01000646">
    <property type="protein sequence ID" value="KEP47815.1"/>
    <property type="molecule type" value="Genomic_DNA"/>
</dbReference>
<evidence type="ECO:0000256" key="5">
    <source>
        <dbReference type="SAM" id="MobiDB-lite"/>
    </source>
</evidence>
<dbReference type="OrthoDB" id="5980780at2759"/>
<dbReference type="InterPro" id="IPR038970">
    <property type="entry name" value="Lyase_8"/>
</dbReference>
<dbReference type="HOGENOM" id="CLU_239475_0_0_1"/>
<name>A0A074RR85_9AGAM</name>
<evidence type="ECO:0000259" key="6">
    <source>
        <dbReference type="Pfam" id="PF02278"/>
    </source>
</evidence>
<dbReference type="Pfam" id="PF02278">
    <property type="entry name" value="Lyase_8"/>
    <property type="match status" value="1"/>
</dbReference>
<accession>A0A074RR85</accession>
<dbReference type="InterPro" id="IPR011071">
    <property type="entry name" value="Lyase_8-like_C"/>
</dbReference>
<keyword evidence="4" id="KW-0175">Coiled coil</keyword>
<feature type="region of interest" description="Disordered" evidence="5">
    <location>
        <begin position="391"/>
        <end position="415"/>
    </location>
</feature>
<proteinExistence type="inferred from homology"/>
<dbReference type="GO" id="GO:0016837">
    <property type="term" value="F:carbon-oxygen lyase activity, acting on polysaccharides"/>
    <property type="evidence" value="ECO:0007669"/>
    <property type="project" value="UniProtKB-ARBA"/>
</dbReference>
<dbReference type="PANTHER" id="PTHR38481:SF1">
    <property type="entry name" value="HYALURONATE LYASE"/>
    <property type="match status" value="1"/>
</dbReference>
<dbReference type="Gene3D" id="1.50.10.100">
    <property type="entry name" value="Chondroitin AC/alginate lyase"/>
    <property type="match status" value="1"/>
</dbReference>
<dbReference type="Pfam" id="PF08124">
    <property type="entry name" value="Lyase_8_N"/>
    <property type="match status" value="1"/>
</dbReference>
<dbReference type="Gene3D" id="2.60.220.10">
    <property type="entry name" value="Polysaccharide lyase family 8-like, C-terminal"/>
    <property type="match status" value="1"/>
</dbReference>
<organism evidence="9 10">
    <name type="scientific">Rhizoctonia solani 123E</name>
    <dbReference type="NCBI Taxonomy" id="1423351"/>
    <lineage>
        <taxon>Eukaryota</taxon>
        <taxon>Fungi</taxon>
        <taxon>Dikarya</taxon>
        <taxon>Basidiomycota</taxon>
        <taxon>Agaricomycotina</taxon>
        <taxon>Agaricomycetes</taxon>
        <taxon>Cantharellales</taxon>
        <taxon>Ceratobasidiaceae</taxon>
        <taxon>Rhizoctonia</taxon>
    </lineage>
</organism>
<evidence type="ECO:0000313" key="10">
    <source>
        <dbReference type="Proteomes" id="UP000027456"/>
    </source>
</evidence>
<dbReference type="InterPro" id="IPR008929">
    <property type="entry name" value="Chondroitin_lyas"/>
</dbReference>
<keyword evidence="10" id="KW-1185">Reference proteome</keyword>
<comment type="similarity">
    <text evidence="1">Belongs to the polysaccharide lyase 8 family.</text>
</comment>
<gene>
    <name evidence="9" type="ORF">V565_143150</name>
</gene>
<comment type="caution">
    <text evidence="9">The sequence shown here is derived from an EMBL/GenBank/DDBJ whole genome shotgun (WGS) entry which is preliminary data.</text>
</comment>
<dbReference type="InterPro" id="IPR012970">
    <property type="entry name" value="Lyase_8_alpha_N"/>
</dbReference>
<sequence>MSFSTKPSSKLVPGGSLVNPSTALNLGSFANSGSFPIGSLNKLSGLSSNDRSQEPHIINFTADGNGWRKGATEKWYKSQPSTKFKYLEYRKEKVSPFYHEYIVVHLENETVCRFDRRGDVNNRANVFVGEPIPSEDTAHVIAKRDKDLYPIIERDSELLLHMRFPQGQDILTILGICYGIQSTKATKDYSLTRYNCYFFSWMVITATARCTVDWATLAQENQLWEALVGAVMNGLSQDQASSGPLGISKSAMAATLGMKGKTDLSIPNQFVGSVYLCNTLRSALVQTRGQIRKSLAELILHSTVDKAMHEVSETSAQKAGSQAARSHAAQAASDAAMEAVIETMWRDIISNNEGGTLWETKCQLAKACVEAASSAAADAVGQRIIITPPETPAIATTPESGSAPPTPAADGAEIPAPPAKWETAWAAAWEKRWTESQTKGSDEDASKTSISDRAKAAWIKAWDDACKANERYVPLISRGVADYVTKNLPEALPEVLQYGTETNAIKNMVKGLMKFEGNSNSQLQDWVKSRIQEHCARVLKMTAGAQQPNKVEFEETMKGVWESATLNIPGWKRRMSKHRSGSFRQLVFPDQNINPPVTDRKPQSQSKLALLTRKDKKQVNDLSPPSWMEMVIGARKFISNHYSSGDKIILFGLSGGIAEDFPIVNSMVIELVKQLDDDEVETSCIAHIHRDRNREIFELNNRFLEAAPLSVKHVINLNWENGKESYCSTRRDPMGRMTSREVCYYNADGSHHPLVMHATMSFIRYRGKLTREWSNLRPGRKLSSSTTGCFDTPIEAPFTISLTNLHPEVPLKSCFNRRVPSPDIAQADLEATDPSLRDLDTQVPLVESHLTMDQMAQMQAMLRAMEDRLSTTIAQSEQRTTAQITQLSDRVNETNTRIDQTNTRINQMNTLINQTNARIDELAQTVATHDARALARSLNSASHSSLATLHSLPLPDGSPPPDGLFPENYGAFRLLEVEELRTSEHGSPAGLDIFIDYGSFSIRTLNPDGSWGTIDYSSGCNAQRSSWPAGGHWARLQEMTAAYRGGVARYKHDDSLRSAIHKAMEYWFANDYSVIGDGSCMDREFLPNNHCPCGTRGLWGPNWYSNVIQVPSRVGKVCVLLRSELSSRELDMCTLMTSRSYAPFYRDQHPGYLGGANVMDIAVIGMLAGLLENNQAGNVSRITDAYHRVHEQALVQAGDRVDGIKPDGSFQQHSGIIYDGNYGKDFANSFMQLELQALGTQFQADKDVQDSFARYFDGAMWMTYTNVMTKVVHWDLTDIGRFISYPVADGRASANLRIDLSQVLKLGKAWSQKDLIEFGTKLTGSSDNSANSGGLLGTRMFWSSDYLVHRTPETVSTVKMLSTRTTTSECVNSENPFGFHLSDGLVYTYSTGAEYEDMFAALDYSIPPGITTDYAATKLECKTATRAGVETYAGGVQADDVGMAAMRYLNPISKSFGFYKAWFFFPNNVQHVLVSNIQQSSYSTAPVFSVLDQRLRSGDVYLNGESISKSDNYTEANTLWHGGTGYIFPRDQAVSPKVSVSLQTRTGVWSKISTSKEPVCKKDMFTAWIVHSRSDGGSDPYYKSAPNAFPPVEYSVFPATRSNYEFENKAKGLRPRTVINSHFVSAAMDSHAKILGVAFWKSSGGSVTIKEMGIRLEVDRGVVMMIKFANDARTKGSIHIADPTHGTGRVGVKIGRLDHGMDQRHTEEECSGRDGSGQRVVKSRTADVRLNVDLPRGGMAGSTVVKEF</sequence>
<dbReference type="SUPFAM" id="SSF48230">
    <property type="entry name" value="Chondroitin AC/alginate lyase"/>
    <property type="match status" value="1"/>
</dbReference>
<evidence type="ECO:0000256" key="1">
    <source>
        <dbReference type="ARBA" id="ARBA00006699"/>
    </source>
</evidence>
<keyword evidence="3 9" id="KW-0456">Lyase</keyword>
<evidence type="ECO:0000256" key="4">
    <source>
        <dbReference type="SAM" id="Coils"/>
    </source>
</evidence>
<dbReference type="InterPro" id="IPR011013">
    <property type="entry name" value="Gal_mutarotase_sf_dom"/>
</dbReference>
<evidence type="ECO:0000259" key="7">
    <source>
        <dbReference type="Pfam" id="PF02884"/>
    </source>
</evidence>
<dbReference type="Pfam" id="PF02884">
    <property type="entry name" value="Lyase_8_C"/>
    <property type="match status" value="1"/>
</dbReference>
<feature type="domain" description="Polysaccharide lyase family 8 central" evidence="6">
    <location>
        <begin position="1339"/>
        <end position="1587"/>
    </location>
</feature>
<feature type="domain" description="Polysaccharide lyase family 8 C-terminal" evidence="7">
    <location>
        <begin position="1620"/>
        <end position="1687"/>
    </location>
</feature>
<evidence type="ECO:0000259" key="8">
    <source>
        <dbReference type="Pfam" id="PF08124"/>
    </source>
</evidence>
<protein>
    <submittedName>
        <fullName evidence="9">Polysaccharide lyase family 8 protein</fullName>
    </submittedName>
</protein>
<dbReference type="InterPro" id="IPR004103">
    <property type="entry name" value="Lyase_8_C"/>
</dbReference>
<evidence type="ECO:0000256" key="3">
    <source>
        <dbReference type="ARBA" id="ARBA00023239"/>
    </source>
</evidence>
<keyword evidence="2" id="KW-0732">Signal</keyword>
<feature type="coiled-coil region" evidence="4">
    <location>
        <begin position="884"/>
        <end position="925"/>
    </location>
</feature>
<dbReference type="SUPFAM" id="SSF74650">
    <property type="entry name" value="Galactose mutarotase-like"/>
    <property type="match status" value="1"/>
</dbReference>
<reference evidence="9 10" key="1">
    <citation type="submission" date="2013-12" db="EMBL/GenBank/DDBJ databases">
        <authorList>
            <person name="Cubeta M."/>
            <person name="Pakala S."/>
            <person name="Fedorova N."/>
            <person name="Thomas E."/>
            <person name="Dean R."/>
            <person name="Jabaji S."/>
            <person name="Neate S."/>
            <person name="Toda T."/>
            <person name="Tavantzis S."/>
            <person name="Vilgalys R."/>
            <person name="Bharathan N."/>
            <person name="Pakala S."/>
            <person name="Losada L.S."/>
            <person name="Zafar N."/>
            <person name="Nierman W."/>
        </authorList>
    </citation>
    <scope>NUCLEOTIDE SEQUENCE [LARGE SCALE GENOMIC DNA]</scope>
    <source>
        <strain evidence="9 10">123E</strain>
    </source>
</reference>
<dbReference type="Proteomes" id="UP000027456">
    <property type="component" value="Unassembled WGS sequence"/>
</dbReference>
<evidence type="ECO:0000256" key="2">
    <source>
        <dbReference type="ARBA" id="ARBA00022729"/>
    </source>
</evidence>
<dbReference type="InterPro" id="IPR014718">
    <property type="entry name" value="GH-type_carb-bd"/>
</dbReference>
<feature type="domain" description="Polysaccharide lyase 8 N-terminal alpha-helical" evidence="8">
    <location>
        <begin position="1100"/>
        <end position="1289"/>
    </location>
</feature>
<dbReference type="PANTHER" id="PTHR38481">
    <property type="entry name" value="HYALURONATE LYASE"/>
    <property type="match status" value="1"/>
</dbReference>